<dbReference type="InterPro" id="IPR011333">
    <property type="entry name" value="SKP1/BTB/POZ_sf"/>
</dbReference>
<accession>A0A443QHR4</accession>
<name>A0A443QHR4_9ACAR</name>
<proteinExistence type="predicted"/>
<feature type="domain" description="SKP1 component dimerisation" evidence="1">
    <location>
        <begin position="39"/>
        <end position="67"/>
    </location>
</feature>
<organism evidence="2 3">
    <name type="scientific">Dinothrombium tinctorium</name>
    <dbReference type="NCBI Taxonomy" id="1965070"/>
    <lineage>
        <taxon>Eukaryota</taxon>
        <taxon>Metazoa</taxon>
        <taxon>Ecdysozoa</taxon>
        <taxon>Arthropoda</taxon>
        <taxon>Chelicerata</taxon>
        <taxon>Arachnida</taxon>
        <taxon>Acari</taxon>
        <taxon>Acariformes</taxon>
        <taxon>Trombidiformes</taxon>
        <taxon>Prostigmata</taxon>
        <taxon>Anystina</taxon>
        <taxon>Parasitengona</taxon>
        <taxon>Trombidioidea</taxon>
        <taxon>Trombidiidae</taxon>
        <taxon>Dinothrombium</taxon>
    </lineage>
</organism>
<evidence type="ECO:0000313" key="2">
    <source>
        <dbReference type="EMBL" id="RWS02551.1"/>
    </source>
</evidence>
<dbReference type="InterPro" id="IPR016897">
    <property type="entry name" value="SKP1"/>
</dbReference>
<dbReference type="Pfam" id="PF01466">
    <property type="entry name" value="Skp1"/>
    <property type="match status" value="1"/>
</dbReference>
<protein>
    <recommendedName>
        <fullName evidence="1">SKP1 component dimerisation domain-containing protein</fullName>
    </recommendedName>
</protein>
<reference evidence="2 3" key="1">
    <citation type="journal article" date="2018" name="Gigascience">
        <title>Genomes of trombidid mites reveal novel predicted allergens and laterally-transferred genes associated with secondary metabolism.</title>
        <authorList>
            <person name="Dong X."/>
            <person name="Chaisiri K."/>
            <person name="Xia D."/>
            <person name="Armstrong S.D."/>
            <person name="Fang Y."/>
            <person name="Donnelly M.J."/>
            <person name="Kadowaki T."/>
            <person name="McGarry J.W."/>
            <person name="Darby A.C."/>
            <person name="Makepeace B.L."/>
        </authorList>
    </citation>
    <scope>NUCLEOTIDE SEQUENCE [LARGE SCALE GENOMIC DNA]</scope>
    <source>
        <strain evidence="2">UoL-WK</strain>
    </source>
</reference>
<dbReference type="Proteomes" id="UP000285301">
    <property type="component" value="Unassembled WGS sequence"/>
</dbReference>
<dbReference type="GO" id="GO:0006511">
    <property type="term" value="P:ubiquitin-dependent protein catabolic process"/>
    <property type="evidence" value="ECO:0007669"/>
    <property type="project" value="InterPro"/>
</dbReference>
<dbReference type="AlphaFoldDB" id="A0A443QHR4"/>
<dbReference type="EMBL" id="NCKU01007560">
    <property type="protein sequence ID" value="RWS02551.1"/>
    <property type="molecule type" value="Genomic_DNA"/>
</dbReference>
<gene>
    <name evidence="2" type="ORF">B4U79_16606</name>
</gene>
<keyword evidence="3" id="KW-1185">Reference proteome</keyword>
<dbReference type="PANTHER" id="PTHR11165">
    <property type="entry name" value="SKP1"/>
    <property type="match status" value="1"/>
</dbReference>
<dbReference type="STRING" id="1965070.A0A443QHR4"/>
<dbReference type="InterPro" id="IPR016072">
    <property type="entry name" value="Skp1_comp_dimer"/>
</dbReference>
<sequence length="71" mass="7949">MQQTLNESELTPWESNFVDLDADTLLELVVAADTLCIPNLLSLCCNKLNSMLKGKSREQIIEEFGIESFEG</sequence>
<comment type="caution">
    <text evidence="2">The sequence shown here is derived from an EMBL/GenBank/DDBJ whole genome shotgun (WGS) entry which is preliminary data.</text>
</comment>
<evidence type="ECO:0000313" key="3">
    <source>
        <dbReference type="Proteomes" id="UP000285301"/>
    </source>
</evidence>
<evidence type="ECO:0000259" key="1">
    <source>
        <dbReference type="Pfam" id="PF01466"/>
    </source>
</evidence>
<dbReference type="Gene3D" id="3.30.710.10">
    <property type="entry name" value="Potassium Channel Kv1.1, Chain A"/>
    <property type="match status" value="1"/>
</dbReference>
<dbReference type="InterPro" id="IPR036296">
    <property type="entry name" value="SKP1-like_dim_sf"/>
</dbReference>
<dbReference type="SUPFAM" id="SSF81382">
    <property type="entry name" value="Skp1 dimerisation domain-like"/>
    <property type="match status" value="1"/>
</dbReference>